<dbReference type="InterPro" id="IPR042576">
    <property type="entry name" value="TRAF3IP1_N_sf"/>
</dbReference>
<dbReference type="InterPro" id="IPR041476">
    <property type="entry name" value="TRAF3IP1_C"/>
</dbReference>
<comment type="similarity">
    <text evidence="8">Belongs to the TRAF3IP1 family.</text>
</comment>
<evidence type="ECO:0000259" key="12">
    <source>
        <dbReference type="Pfam" id="PF17749"/>
    </source>
</evidence>
<dbReference type="OrthoDB" id="10258914at2759"/>
<dbReference type="InParanoid" id="A0A7M7Q2T4"/>
<evidence type="ECO:0000259" key="11">
    <source>
        <dbReference type="Pfam" id="PF10243"/>
    </source>
</evidence>
<evidence type="ECO:0000256" key="4">
    <source>
        <dbReference type="ARBA" id="ARBA00022794"/>
    </source>
</evidence>
<feature type="coiled-coil region" evidence="10">
    <location>
        <begin position="411"/>
        <end position="438"/>
    </location>
</feature>
<dbReference type="CTD" id="41739"/>
<dbReference type="GO" id="GO:0030992">
    <property type="term" value="C:intraciliary transport particle B"/>
    <property type="evidence" value="ECO:0007669"/>
    <property type="project" value="TreeGrafter"/>
</dbReference>
<evidence type="ECO:0000256" key="1">
    <source>
        <dbReference type="ARBA" id="ARBA00004120"/>
    </source>
</evidence>
<keyword evidence="14" id="KW-1185">Reference proteome</keyword>
<dbReference type="Gene3D" id="1.10.418.50">
    <property type="entry name" value="Microtubule-binding protein MIP-T3"/>
    <property type="match status" value="1"/>
</dbReference>
<dbReference type="PANTHER" id="PTHR31363">
    <property type="entry name" value="TRAF3-INTERACTING PROTEIN 1"/>
    <property type="match status" value="1"/>
</dbReference>
<dbReference type="InterPro" id="IPR040468">
    <property type="entry name" value="TRAF3IP1_N"/>
</dbReference>
<dbReference type="GO" id="GO:0048731">
    <property type="term" value="P:system development"/>
    <property type="evidence" value="ECO:0007669"/>
    <property type="project" value="UniProtKB-ARBA"/>
</dbReference>
<dbReference type="GO" id="GO:0060271">
    <property type="term" value="P:cilium assembly"/>
    <property type="evidence" value="ECO:0007669"/>
    <property type="project" value="TreeGrafter"/>
</dbReference>
<evidence type="ECO:0000256" key="6">
    <source>
        <dbReference type="ARBA" id="ARBA00023212"/>
    </source>
</evidence>
<evidence type="ECO:0000256" key="5">
    <source>
        <dbReference type="ARBA" id="ARBA00023054"/>
    </source>
</evidence>
<dbReference type="EnsemblMetazoa" id="XM_031925122">
    <property type="protein sequence ID" value="XP_031780982"/>
    <property type="gene ID" value="LOC107981362"/>
</dbReference>
<feature type="domain" description="TRAF3-interacting protein 1 C-terminal" evidence="12">
    <location>
        <begin position="305"/>
        <end position="455"/>
    </location>
</feature>
<comment type="subcellular location">
    <subcellularLocation>
        <location evidence="2">Cytoplasm</location>
        <location evidence="2">Cytoskeleton</location>
        <location evidence="2">Cilium axoneme</location>
    </subcellularLocation>
    <subcellularLocation>
        <location evidence="1">Cytoplasm</location>
        <location evidence="1">Cytoskeleton</location>
        <location evidence="1">Cilium basal body</location>
    </subcellularLocation>
</comment>
<feature type="domain" description="TRAF3-interacting protein 1 N-terminal" evidence="11">
    <location>
        <begin position="10"/>
        <end position="118"/>
    </location>
</feature>
<evidence type="ECO:0000256" key="2">
    <source>
        <dbReference type="ARBA" id="ARBA00004430"/>
    </source>
</evidence>
<evidence type="ECO:0000313" key="14">
    <source>
        <dbReference type="Proteomes" id="UP000002358"/>
    </source>
</evidence>
<evidence type="ECO:0000256" key="9">
    <source>
        <dbReference type="ARBA" id="ARBA00070492"/>
    </source>
</evidence>
<evidence type="ECO:0000256" key="7">
    <source>
        <dbReference type="ARBA" id="ARBA00023273"/>
    </source>
</evidence>
<dbReference type="Pfam" id="PF10243">
    <property type="entry name" value="MIP-T3"/>
    <property type="match status" value="1"/>
</dbReference>
<dbReference type="AlphaFoldDB" id="A0A7M7Q2T4"/>
<keyword evidence="6" id="KW-0206">Cytoskeleton</keyword>
<dbReference type="GO" id="GO:0005930">
    <property type="term" value="C:axoneme"/>
    <property type="evidence" value="ECO:0007669"/>
    <property type="project" value="UniProtKB-SubCell"/>
</dbReference>
<protein>
    <recommendedName>
        <fullName evidence="9">TRAF3-interacting protein 1</fullName>
    </recommendedName>
</protein>
<dbReference type="SMR" id="A0A7M7Q2T4"/>
<accession>A0A7M7Q2T4</accession>
<dbReference type="GeneID" id="107981362"/>
<dbReference type="KEGG" id="nvi:107981362"/>
<evidence type="ECO:0000256" key="3">
    <source>
        <dbReference type="ARBA" id="ARBA00022490"/>
    </source>
</evidence>
<proteinExistence type="inferred from homology"/>
<dbReference type="GO" id="GO:0070507">
    <property type="term" value="P:regulation of microtubule cytoskeleton organization"/>
    <property type="evidence" value="ECO:0007669"/>
    <property type="project" value="TreeGrafter"/>
</dbReference>
<keyword evidence="5 10" id="KW-0175">Coiled coil</keyword>
<evidence type="ECO:0000256" key="10">
    <source>
        <dbReference type="SAM" id="Coils"/>
    </source>
</evidence>
<evidence type="ECO:0000256" key="8">
    <source>
        <dbReference type="ARBA" id="ARBA00043971"/>
    </source>
</evidence>
<keyword evidence="3" id="KW-0963">Cytoplasm</keyword>
<keyword evidence="4" id="KW-0970">Cilium biogenesis/degradation</keyword>
<dbReference type="GO" id="GO:0008017">
    <property type="term" value="F:microtubule binding"/>
    <property type="evidence" value="ECO:0007669"/>
    <property type="project" value="InterPro"/>
</dbReference>
<dbReference type="InterPro" id="IPR018799">
    <property type="entry name" value="TRAF3IP1"/>
</dbReference>
<keyword evidence="7" id="KW-0966">Cell projection</keyword>
<dbReference type="PANTHER" id="PTHR31363:SF0">
    <property type="entry name" value="TRAF3-INTERACTING PROTEIN 1"/>
    <property type="match status" value="1"/>
</dbReference>
<dbReference type="FunFam" id="1.10.418.50:FF:000001">
    <property type="entry name" value="TRAF3-interacting protein 1 isoform X1"/>
    <property type="match status" value="1"/>
</dbReference>
<evidence type="ECO:0000313" key="13">
    <source>
        <dbReference type="EnsemblMetazoa" id="XP_031780982"/>
    </source>
</evidence>
<sequence length="457" mass="51980">MADNVKPDVIKKTQQMLLPYFTKPPLTEKLLRKPPFRYIHDIITTIIKETGFLNGLFTAEELKSDSLKDRSSKIKFLNKLIYVVESTTGEHLSVKANKIIAGLEPVKTNQLLQLIGKALKNKNLRGRSKLSLTNNTNIESKSNLPISDSDKTLSYQPDSNLSTILSITNDPNTDPYIKNEDAHRNILGNNLVMSEYGFKKDDNFTISDIINKEVNNKINAKGVGLNQPEITSTKVINDRPFSARPAAPKHYTKYNEISDTNCIDAVKEIQIFNENLEDIVDHFATNGTITKNNLQHLNDSMFRGNEKKSFLFSQINKTHKELMNSENTETVPLSSIPITEENIAAKTETSRKEIGNLCICIQELIRSSNPLGKLIDFLQENIDMMYNEFQLWVYLNKSLKRHFDSKQISKINFVENIKKSLEDNNASARLEAQKIQQIKFDISKNNDKIGKLINECI</sequence>
<dbReference type="RefSeq" id="XP_031780982.1">
    <property type="nucleotide sequence ID" value="XM_031925122.2"/>
</dbReference>
<dbReference type="FunCoup" id="A0A7M7Q2T4">
    <property type="interactions" value="64"/>
</dbReference>
<dbReference type="GO" id="GO:0042073">
    <property type="term" value="P:intraciliary transport"/>
    <property type="evidence" value="ECO:0007669"/>
    <property type="project" value="TreeGrafter"/>
</dbReference>
<name>A0A7M7Q2T4_NASVI</name>
<dbReference type="Proteomes" id="UP000002358">
    <property type="component" value="Unassembled WGS sequence"/>
</dbReference>
<dbReference type="GO" id="GO:0048513">
    <property type="term" value="P:animal organ development"/>
    <property type="evidence" value="ECO:0007669"/>
    <property type="project" value="UniProtKB-ARBA"/>
</dbReference>
<reference evidence="13" key="1">
    <citation type="submission" date="2021-01" db="UniProtKB">
        <authorList>
            <consortium name="EnsemblMetazoa"/>
        </authorList>
    </citation>
    <scope>IDENTIFICATION</scope>
</reference>
<organism evidence="13 14">
    <name type="scientific">Nasonia vitripennis</name>
    <name type="common">Parasitic wasp</name>
    <dbReference type="NCBI Taxonomy" id="7425"/>
    <lineage>
        <taxon>Eukaryota</taxon>
        <taxon>Metazoa</taxon>
        <taxon>Ecdysozoa</taxon>
        <taxon>Arthropoda</taxon>
        <taxon>Hexapoda</taxon>
        <taxon>Insecta</taxon>
        <taxon>Pterygota</taxon>
        <taxon>Neoptera</taxon>
        <taxon>Endopterygota</taxon>
        <taxon>Hymenoptera</taxon>
        <taxon>Apocrita</taxon>
        <taxon>Proctotrupomorpha</taxon>
        <taxon>Chalcidoidea</taxon>
        <taxon>Pteromalidae</taxon>
        <taxon>Pteromalinae</taxon>
        <taxon>Nasonia</taxon>
    </lineage>
</organism>
<dbReference type="GO" id="GO:0036064">
    <property type="term" value="C:ciliary basal body"/>
    <property type="evidence" value="ECO:0007669"/>
    <property type="project" value="TreeGrafter"/>
</dbReference>
<dbReference type="Pfam" id="PF17749">
    <property type="entry name" value="MIP-T3_C"/>
    <property type="match status" value="1"/>
</dbReference>